<dbReference type="EMBL" id="JARBHB010000002">
    <property type="protein sequence ID" value="KAJ8893302.1"/>
    <property type="molecule type" value="Genomic_DNA"/>
</dbReference>
<protein>
    <submittedName>
        <fullName evidence="1">Uncharacterized protein</fullName>
    </submittedName>
</protein>
<reference evidence="1 2" key="1">
    <citation type="submission" date="2023-02" db="EMBL/GenBank/DDBJ databases">
        <title>LHISI_Scaffold_Assembly.</title>
        <authorList>
            <person name="Stuart O.P."/>
            <person name="Cleave R."/>
            <person name="Magrath M.J.L."/>
            <person name="Mikheyev A.S."/>
        </authorList>
    </citation>
    <scope>NUCLEOTIDE SEQUENCE [LARGE SCALE GENOMIC DNA]</scope>
    <source>
        <strain evidence="1">Daus_M_001</strain>
        <tissue evidence="1">Leg muscle</tissue>
    </source>
</reference>
<name>A0ABQ9IA17_9NEOP</name>
<dbReference type="Proteomes" id="UP001159363">
    <property type="component" value="Chromosome 2"/>
</dbReference>
<gene>
    <name evidence="1" type="ORF">PR048_005893</name>
</gene>
<evidence type="ECO:0000313" key="1">
    <source>
        <dbReference type="EMBL" id="KAJ8893302.1"/>
    </source>
</evidence>
<sequence>MVMHNGNEVPENWKNKNMAGIDWLYAFRKLHSNLSLKTPEPCSLSRVTAFNNHNVSLFSDNLETVLKRGPPLSDDEMGTFTVQNPKKFSAPKGVKQLNKATSGEKGTLVTTCCIISASEVALPPVMVFPQVHFK</sequence>
<keyword evidence="2" id="KW-1185">Reference proteome</keyword>
<evidence type="ECO:0000313" key="2">
    <source>
        <dbReference type="Proteomes" id="UP001159363"/>
    </source>
</evidence>
<comment type="caution">
    <text evidence="1">The sequence shown here is derived from an EMBL/GenBank/DDBJ whole genome shotgun (WGS) entry which is preliminary data.</text>
</comment>
<accession>A0ABQ9IA17</accession>
<proteinExistence type="predicted"/>
<organism evidence="1 2">
    <name type="scientific">Dryococelus australis</name>
    <dbReference type="NCBI Taxonomy" id="614101"/>
    <lineage>
        <taxon>Eukaryota</taxon>
        <taxon>Metazoa</taxon>
        <taxon>Ecdysozoa</taxon>
        <taxon>Arthropoda</taxon>
        <taxon>Hexapoda</taxon>
        <taxon>Insecta</taxon>
        <taxon>Pterygota</taxon>
        <taxon>Neoptera</taxon>
        <taxon>Polyneoptera</taxon>
        <taxon>Phasmatodea</taxon>
        <taxon>Verophasmatodea</taxon>
        <taxon>Anareolatae</taxon>
        <taxon>Phasmatidae</taxon>
        <taxon>Eurycanthinae</taxon>
        <taxon>Dryococelus</taxon>
    </lineage>
</organism>